<dbReference type="Pfam" id="PF11393">
    <property type="entry name" value="T4BSS_DotI_IcmL"/>
    <property type="match status" value="1"/>
</dbReference>
<dbReference type="EMBL" id="CAJZAG010000012">
    <property type="protein sequence ID" value="CAG9184214.1"/>
    <property type="molecule type" value="Genomic_DNA"/>
</dbReference>
<protein>
    <recommendedName>
        <fullName evidence="4">Conjugal transfer protein</fullName>
    </recommendedName>
</protein>
<evidence type="ECO:0000256" key="1">
    <source>
        <dbReference type="SAM" id="Phobius"/>
    </source>
</evidence>
<keyword evidence="1" id="KW-1133">Transmembrane helix</keyword>
<dbReference type="Proteomes" id="UP000706525">
    <property type="component" value="Unassembled WGS sequence"/>
</dbReference>
<name>A0ABN7ZJE4_9BURK</name>
<proteinExistence type="predicted"/>
<evidence type="ECO:0000313" key="2">
    <source>
        <dbReference type="EMBL" id="CAG9184214.1"/>
    </source>
</evidence>
<organism evidence="2 3">
    <name type="scientific">Cupriavidus pampae</name>
    <dbReference type="NCBI Taxonomy" id="659251"/>
    <lineage>
        <taxon>Bacteria</taxon>
        <taxon>Pseudomonadati</taxon>
        <taxon>Pseudomonadota</taxon>
        <taxon>Betaproteobacteria</taxon>
        <taxon>Burkholderiales</taxon>
        <taxon>Burkholderiaceae</taxon>
        <taxon>Cupriavidus</taxon>
    </lineage>
</organism>
<keyword evidence="1" id="KW-0472">Membrane</keyword>
<feature type="transmembrane region" description="Helical" evidence="1">
    <location>
        <begin position="31"/>
        <end position="52"/>
    </location>
</feature>
<keyword evidence="3" id="KW-1185">Reference proteome</keyword>
<gene>
    <name evidence="2" type="ORF">LMG32289_05559</name>
</gene>
<dbReference type="CDD" id="cd16385">
    <property type="entry name" value="IcmL"/>
    <property type="match status" value="1"/>
</dbReference>
<comment type="caution">
    <text evidence="2">The sequence shown here is derived from an EMBL/GenBank/DDBJ whole genome shotgun (WGS) entry which is preliminary data.</text>
</comment>
<keyword evidence="1" id="KW-0812">Transmembrane</keyword>
<reference evidence="2 3" key="1">
    <citation type="submission" date="2021-08" db="EMBL/GenBank/DDBJ databases">
        <authorList>
            <person name="Peeters C."/>
        </authorList>
    </citation>
    <scope>NUCLEOTIDE SEQUENCE [LARGE SCALE GENOMIC DNA]</scope>
    <source>
        <strain evidence="2 3">LMG 32289</strain>
    </source>
</reference>
<accession>A0ABN7ZJE4</accession>
<evidence type="ECO:0000313" key="3">
    <source>
        <dbReference type="Proteomes" id="UP000706525"/>
    </source>
</evidence>
<dbReference type="InterPro" id="IPR021055">
    <property type="entry name" value="T4BSS_IcmL/DotI"/>
</dbReference>
<evidence type="ECO:0008006" key="4">
    <source>
        <dbReference type="Google" id="ProtNLM"/>
    </source>
</evidence>
<sequence length="223" mass="24657">MSNKPDKNLQRVHDTRYEEAKNYSDNKRAAVIWLPLVLIMAAACFFLGWYAFFYKTEHFLPTTNAAAVCSVPGINEPTVDLAAITEFAVDVAVGVNTYDFKNFQRQIETVAARNMTEEYRNAYVNAFGNSQTLQTVRTNFFVVSATSAGTGRVPVLSRHSNPNSPSPAWWIIDVPLSVSYTAGAKAPTTETLLLKVTVKRVPPTRANSRGIAVANIESSYLLK</sequence>
<dbReference type="RefSeq" id="WP_223994215.1">
    <property type="nucleotide sequence ID" value="NZ_CAJZAG010000012.1"/>
</dbReference>